<proteinExistence type="predicted"/>
<comment type="caution">
    <text evidence="4">The sequence shown here is derived from an EMBL/GenBank/DDBJ whole genome shotgun (WGS) entry which is preliminary data.</text>
</comment>
<feature type="signal peptide" evidence="2">
    <location>
        <begin position="1"/>
        <end position="39"/>
    </location>
</feature>
<accession>A0A5C4VEM0</accession>
<dbReference type="Pfam" id="PF01464">
    <property type="entry name" value="SLT"/>
    <property type="match status" value="1"/>
</dbReference>
<feature type="region of interest" description="Disordered" evidence="1">
    <location>
        <begin position="48"/>
        <end position="127"/>
    </location>
</feature>
<sequence length="248" mass="26040">MTASTHGTHRTMTRPVVIAGLVTVGATALTLPFAATAHAEDTHAGVVATAEQTTSPTAYTPTTGTLAPDSGTPDSGAPEGDAPAKEPQAPEEPEEPQAPEAGVTDGRADGFTADTGRGEEYGDDGSLVVIDKAEQPKPEPATDEDIEGWINEALEIMDEEGIPGTYEGIHRNLMRESAGDPLTINLWDTNAEQDIPSKGLLQVIDPTFDQYHVDGTSENIYDPVANITAAANYAADRYGSMDNVDSAY</sequence>
<dbReference type="Gene3D" id="1.10.530.10">
    <property type="match status" value="1"/>
</dbReference>
<evidence type="ECO:0000259" key="3">
    <source>
        <dbReference type="Pfam" id="PF01464"/>
    </source>
</evidence>
<feature type="compositionally biased region" description="Low complexity" evidence="1">
    <location>
        <begin position="53"/>
        <end position="68"/>
    </location>
</feature>
<protein>
    <recommendedName>
        <fullName evidence="3">Transglycosylase SLT domain-containing protein</fullName>
    </recommendedName>
</protein>
<feature type="chain" id="PRO_5023000868" description="Transglycosylase SLT domain-containing protein" evidence="2">
    <location>
        <begin position="40"/>
        <end position="248"/>
    </location>
</feature>
<dbReference type="OrthoDB" id="4629613at2"/>
<dbReference type="InterPro" id="IPR023346">
    <property type="entry name" value="Lysozyme-like_dom_sf"/>
</dbReference>
<keyword evidence="5" id="KW-1185">Reference proteome</keyword>
<evidence type="ECO:0000256" key="1">
    <source>
        <dbReference type="SAM" id="MobiDB-lite"/>
    </source>
</evidence>
<name>A0A5C4VEM0_9ACTN</name>
<dbReference type="InterPro" id="IPR008258">
    <property type="entry name" value="Transglycosylase_SLT_dom_1"/>
</dbReference>
<dbReference type="RefSeq" id="WP_139640132.1">
    <property type="nucleotide sequence ID" value="NZ_BAAAZS010000047.1"/>
</dbReference>
<gene>
    <name evidence="4" type="ORF">FH715_01475</name>
</gene>
<dbReference type="AlphaFoldDB" id="A0A5C4VEM0"/>
<dbReference type="Proteomes" id="UP000311713">
    <property type="component" value="Unassembled WGS sequence"/>
</dbReference>
<reference evidence="4 5" key="1">
    <citation type="submission" date="2019-06" db="EMBL/GenBank/DDBJ databases">
        <title>Draft genome of Streptomyces sedi sp. JCM16909.</title>
        <authorList>
            <person name="Klykleung N."/>
            <person name="Tanasupawat S."/>
            <person name="Kudo T."/>
            <person name="Yuki M."/>
            <person name="Ohkuma M."/>
        </authorList>
    </citation>
    <scope>NUCLEOTIDE SEQUENCE [LARGE SCALE GENOMIC DNA]</scope>
    <source>
        <strain evidence="4 5">JCM 16909</strain>
    </source>
</reference>
<feature type="domain" description="Transglycosylase SLT" evidence="3">
    <location>
        <begin position="175"/>
        <end position="243"/>
    </location>
</feature>
<organism evidence="4 5">
    <name type="scientific">Streptomyces sedi</name>
    <dbReference type="NCBI Taxonomy" id="555059"/>
    <lineage>
        <taxon>Bacteria</taxon>
        <taxon>Bacillati</taxon>
        <taxon>Actinomycetota</taxon>
        <taxon>Actinomycetes</taxon>
        <taxon>Kitasatosporales</taxon>
        <taxon>Streptomycetaceae</taxon>
        <taxon>Streptomyces</taxon>
    </lineage>
</organism>
<evidence type="ECO:0000256" key="2">
    <source>
        <dbReference type="SAM" id="SignalP"/>
    </source>
</evidence>
<keyword evidence="2" id="KW-0732">Signal</keyword>
<dbReference type="EMBL" id="VDGT01000001">
    <property type="protein sequence ID" value="TNM34377.1"/>
    <property type="molecule type" value="Genomic_DNA"/>
</dbReference>
<dbReference type="SUPFAM" id="SSF53955">
    <property type="entry name" value="Lysozyme-like"/>
    <property type="match status" value="1"/>
</dbReference>
<evidence type="ECO:0000313" key="4">
    <source>
        <dbReference type="EMBL" id="TNM34377.1"/>
    </source>
</evidence>
<evidence type="ECO:0000313" key="5">
    <source>
        <dbReference type="Proteomes" id="UP000311713"/>
    </source>
</evidence>